<dbReference type="OrthoDB" id="893860at2"/>
<dbReference type="AlphaFoldDB" id="A0A1I1MM22"/>
<dbReference type="Proteomes" id="UP000199438">
    <property type="component" value="Unassembled WGS sequence"/>
</dbReference>
<keyword evidence="2" id="KW-1185">Reference proteome</keyword>
<sequence length="159" mass="17949">MRKILVPTDFSVNSLTLLKRALDDCEQKTNIVLVYGASLSSSITELLFYSKDDHLEELKSEAFNEAMIALENKYRDIINSITIDIFFGGTRNAFNNFVEGQKITHAYLPSDGRTMKCKRKNAFNIIPFLKDSDIEIINVEYPTAMNVVSNSTLARLLAS</sequence>
<gene>
    <name evidence="1" type="ORF">SAMN04487907_11039</name>
</gene>
<accession>A0A1I1MM22</accession>
<organism evidence="1 2">
    <name type="scientific">Zunongwangia mangrovi</name>
    <dbReference type="NCBI Taxonomy" id="1334022"/>
    <lineage>
        <taxon>Bacteria</taxon>
        <taxon>Pseudomonadati</taxon>
        <taxon>Bacteroidota</taxon>
        <taxon>Flavobacteriia</taxon>
        <taxon>Flavobacteriales</taxon>
        <taxon>Flavobacteriaceae</taxon>
        <taxon>Zunongwangia</taxon>
    </lineage>
</organism>
<dbReference type="RefSeq" id="WP_092544707.1">
    <property type="nucleotide sequence ID" value="NZ_FOKV01000010.1"/>
</dbReference>
<dbReference type="STRING" id="1334022.SAMN04487907_11039"/>
<reference evidence="2" key="1">
    <citation type="submission" date="2016-10" db="EMBL/GenBank/DDBJ databases">
        <authorList>
            <person name="Varghese N."/>
            <person name="Submissions S."/>
        </authorList>
    </citation>
    <scope>NUCLEOTIDE SEQUENCE [LARGE SCALE GENOMIC DNA]</scope>
    <source>
        <strain evidence="2">DSM 24499</strain>
    </source>
</reference>
<protein>
    <recommendedName>
        <fullName evidence="3">Nucleotide-binding universal stress protein, UspA family</fullName>
    </recommendedName>
</protein>
<evidence type="ECO:0000313" key="2">
    <source>
        <dbReference type="Proteomes" id="UP000199438"/>
    </source>
</evidence>
<proteinExistence type="predicted"/>
<name>A0A1I1MM22_9FLAO</name>
<dbReference type="EMBL" id="FOKV01000010">
    <property type="protein sequence ID" value="SFC86554.1"/>
    <property type="molecule type" value="Genomic_DNA"/>
</dbReference>
<dbReference type="SUPFAM" id="SSF52402">
    <property type="entry name" value="Adenine nucleotide alpha hydrolases-like"/>
    <property type="match status" value="1"/>
</dbReference>
<evidence type="ECO:0008006" key="3">
    <source>
        <dbReference type="Google" id="ProtNLM"/>
    </source>
</evidence>
<evidence type="ECO:0000313" key="1">
    <source>
        <dbReference type="EMBL" id="SFC86554.1"/>
    </source>
</evidence>